<reference evidence="3" key="1">
    <citation type="journal article" date="2019" name="Int. J. Syst. Evol. Microbiol.">
        <title>The Global Catalogue of Microorganisms (GCM) 10K type strain sequencing project: providing services to taxonomists for standard genome sequencing and annotation.</title>
        <authorList>
            <consortium name="The Broad Institute Genomics Platform"/>
            <consortium name="The Broad Institute Genome Sequencing Center for Infectious Disease"/>
            <person name="Wu L."/>
            <person name="Ma J."/>
        </authorList>
    </citation>
    <scope>NUCLEOTIDE SEQUENCE [LARGE SCALE GENOMIC DNA]</scope>
    <source>
        <strain evidence="3">CCUG 66188</strain>
    </source>
</reference>
<comment type="caution">
    <text evidence="2">The sequence shown here is derived from an EMBL/GenBank/DDBJ whole genome shotgun (WGS) entry which is preliminary data.</text>
</comment>
<evidence type="ECO:0000313" key="2">
    <source>
        <dbReference type="EMBL" id="MFC6761000.1"/>
    </source>
</evidence>
<organism evidence="2 3">
    <name type="scientific">Sulfitobacter porphyrae</name>
    <dbReference type="NCBI Taxonomy" id="1246864"/>
    <lineage>
        <taxon>Bacteria</taxon>
        <taxon>Pseudomonadati</taxon>
        <taxon>Pseudomonadota</taxon>
        <taxon>Alphaproteobacteria</taxon>
        <taxon>Rhodobacterales</taxon>
        <taxon>Roseobacteraceae</taxon>
        <taxon>Sulfitobacter</taxon>
    </lineage>
</organism>
<protein>
    <submittedName>
        <fullName evidence="2">Uncharacterized protein</fullName>
    </submittedName>
</protein>
<feature type="region of interest" description="Disordered" evidence="1">
    <location>
        <begin position="16"/>
        <end position="85"/>
    </location>
</feature>
<feature type="region of interest" description="Disordered" evidence="1">
    <location>
        <begin position="102"/>
        <end position="121"/>
    </location>
</feature>
<dbReference type="Proteomes" id="UP001596353">
    <property type="component" value="Unassembled WGS sequence"/>
</dbReference>
<keyword evidence="3" id="KW-1185">Reference proteome</keyword>
<name>A0ABW2B5I6_9RHOB</name>
<dbReference type="EMBL" id="JBHSWG010000001">
    <property type="protein sequence ID" value="MFC6761000.1"/>
    <property type="molecule type" value="Genomic_DNA"/>
</dbReference>
<accession>A0ABW2B5I6</accession>
<evidence type="ECO:0000256" key="1">
    <source>
        <dbReference type="SAM" id="MobiDB-lite"/>
    </source>
</evidence>
<feature type="compositionally biased region" description="Low complexity" evidence="1">
    <location>
        <begin position="16"/>
        <end position="25"/>
    </location>
</feature>
<evidence type="ECO:0000313" key="3">
    <source>
        <dbReference type="Proteomes" id="UP001596353"/>
    </source>
</evidence>
<proteinExistence type="predicted"/>
<gene>
    <name evidence="2" type="ORF">ACFQFQ_18315</name>
</gene>
<sequence length="121" mass="12019">MSVLLLTNPFAVHGTATAGQSAAQGTDGGVTATSSAARIAPTSRPADTPRQGSSTSHSGTGAGAGGEAAQRPALTRRPADATPNSILAAQIENLMPTLAEISRTMPDPLPTSPFLKGADQA</sequence>